<dbReference type="AlphaFoldDB" id="B0SX59"/>
<dbReference type="KEGG" id="cak:Caul_1090"/>
<sequence length="75" mass="8017">MALLISVAPAEQGWSVRSEALETELTFERGGRAEAAARDLANRLAASGHAAEVRVFLRDGAEAGRFLHPARAWAS</sequence>
<proteinExistence type="predicted"/>
<reference evidence="1" key="1">
    <citation type="submission" date="2008-01" db="EMBL/GenBank/DDBJ databases">
        <title>Complete sequence of chromosome of Caulobacter sp. K31.</title>
        <authorList>
            <consortium name="US DOE Joint Genome Institute"/>
            <person name="Copeland A."/>
            <person name="Lucas S."/>
            <person name="Lapidus A."/>
            <person name="Barry K."/>
            <person name="Glavina del Rio T."/>
            <person name="Dalin E."/>
            <person name="Tice H."/>
            <person name="Pitluck S."/>
            <person name="Bruce D."/>
            <person name="Goodwin L."/>
            <person name="Thompson L.S."/>
            <person name="Brettin T."/>
            <person name="Detter J.C."/>
            <person name="Han C."/>
            <person name="Schmutz J."/>
            <person name="Larimer F."/>
            <person name="Land M."/>
            <person name="Hauser L."/>
            <person name="Kyrpides N."/>
            <person name="Kim E."/>
            <person name="Stephens C."/>
            <person name="Richardson P."/>
        </authorList>
    </citation>
    <scope>NUCLEOTIDE SEQUENCE [LARGE SCALE GENOMIC DNA]</scope>
    <source>
        <strain evidence="1">K31</strain>
    </source>
</reference>
<protein>
    <submittedName>
        <fullName evidence="1">Uncharacterized protein</fullName>
    </submittedName>
</protein>
<organism evidence="1">
    <name type="scientific">Caulobacter sp. (strain K31)</name>
    <dbReference type="NCBI Taxonomy" id="366602"/>
    <lineage>
        <taxon>Bacteria</taxon>
        <taxon>Pseudomonadati</taxon>
        <taxon>Pseudomonadota</taxon>
        <taxon>Alphaproteobacteria</taxon>
        <taxon>Caulobacterales</taxon>
        <taxon>Caulobacteraceae</taxon>
        <taxon>Caulobacter</taxon>
    </lineage>
</organism>
<dbReference type="EMBL" id="CP000927">
    <property type="protein sequence ID" value="ABZ70220.1"/>
    <property type="molecule type" value="Genomic_DNA"/>
</dbReference>
<gene>
    <name evidence="1" type="ordered locus">Caul_1090</name>
</gene>
<dbReference type="HOGENOM" id="CLU_2664360_0_0_5"/>
<accession>B0SX59</accession>
<evidence type="ECO:0000313" key="1">
    <source>
        <dbReference type="EMBL" id="ABZ70220.1"/>
    </source>
</evidence>
<name>B0SX59_CAUSK</name>